<dbReference type="AlphaFoldDB" id="A0A1F4T4B9"/>
<dbReference type="Proteomes" id="UP000178602">
    <property type="component" value="Unassembled WGS sequence"/>
</dbReference>
<keyword evidence="3 5" id="KW-0159">Chromosome partition</keyword>
<keyword evidence="4 5" id="KW-0131">Cell cycle</keyword>
<evidence type="ECO:0000313" key="6">
    <source>
        <dbReference type="EMBL" id="OGC27528.1"/>
    </source>
</evidence>
<comment type="caution">
    <text evidence="6">The sequence shown here is derived from an EMBL/GenBank/DDBJ whole genome shotgun (WGS) entry which is preliminary data.</text>
</comment>
<dbReference type="PANTHER" id="PTHR34298">
    <property type="entry name" value="SEGREGATION AND CONDENSATION PROTEIN B"/>
    <property type="match status" value="1"/>
</dbReference>
<dbReference type="HAMAP" id="MF_01804">
    <property type="entry name" value="ScpB"/>
    <property type="match status" value="1"/>
</dbReference>
<keyword evidence="1 5" id="KW-0963">Cytoplasm</keyword>
<dbReference type="PANTHER" id="PTHR34298:SF2">
    <property type="entry name" value="SEGREGATION AND CONDENSATION PROTEIN B"/>
    <property type="match status" value="1"/>
</dbReference>
<dbReference type="InterPro" id="IPR036388">
    <property type="entry name" value="WH-like_DNA-bd_sf"/>
</dbReference>
<keyword evidence="2 5" id="KW-0132">Cell division</keyword>
<evidence type="ECO:0000256" key="3">
    <source>
        <dbReference type="ARBA" id="ARBA00022829"/>
    </source>
</evidence>
<dbReference type="Gene3D" id="1.10.10.10">
    <property type="entry name" value="Winged helix-like DNA-binding domain superfamily/Winged helix DNA-binding domain"/>
    <property type="match status" value="2"/>
</dbReference>
<proteinExistence type="inferred from homology"/>
<dbReference type="EMBL" id="MEUG01000001">
    <property type="protein sequence ID" value="OGC27528.1"/>
    <property type="molecule type" value="Genomic_DNA"/>
</dbReference>
<evidence type="ECO:0000256" key="5">
    <source>
        <dbReference type="HAMAP-Rule" id="MF_01804"/>
    </source>
</evidence>
<comment type="subunit">
    <text evidence="5">Homodimer. Homodimerization may be required to stabilize the binding of ScpA to the Smc head domains. Component of a cohesin-like complex composed of ScpA, ScpB and the Smc homodimer, in which ScpA and ScpB bind to the head domain of Smc. The presence of the three proteins is required for the association of the complex with DNA.</text>
</comment>
<dbReference type="GO" id="GO:0006260">
    <property type="term" value="P:DNA replication"/>
    <property type="evidence" value="ECO:0007669"/>
    <property type="project" value="UniProtKB-UniRule"/>
</dbReference>
<evidence type="ECO:0000256" key="1">
    <source>
        <dbReference type="ARBA" id="ARBA00022490"/>
    </source>
</evidence>
<dbReference type="PIRSF" id="PIRSF019345">
    <property type="entry name" value="ScpB"/>
    <property type="match status" value="1"/>
</dbReference>
<dbReference type="InterPro" id="IPR036390">
    <property type="entry name" value="WH_DNA-bd_sf"/>
</dbReference>
<comment type="similarity">
    <text evidence="5">Belongs to the ScpB family.</text>
</comment>
<evidence type="ECO:0000256" key="2">
    <source>
        <dbReference type="ARBA" id="ARBA00022618"/>
    </source>
</evidence>
<organism evidence="6 7">
    <name type="scientific">candidate division WOR-1 bacterium RIFOXYC12_FULL_54_18</name>
    <dbReference type="NCBI Taxonomy" id="1802584"/>
    <lineage>
        <taxon>Bacteria</taxon>
        <taxon>Bacillati</taxon>
        <taxon>Saganbacteria</taxon>
    </lineage>
</organism>
<gene>
    <name evidence="5" type="primary">scpB</name>
    <name evidence="6" type="ORF">A3K49_00690</name>
</gene>
<dbReference type="InterPro" id="IPR005234">
    <property type="entry name" value="ScpB_csome_segregation"/>
</dbReference>
<dbReference type="GO" id="GO:0005737">
    <property type="term" value="C:cytoplasm"/>
    <property type="evidence" value="ECO:0007669"/>
    <property type="project" value="UniProtKB-SubCell"/>
</dbReference>
<name>A0A1F4T4B9_UNCSA</name>
<comment type="subcellular location">
    <subcellularLocation>
        <location evidence="5">Cytoplasm</location>
    </subcellularLocation>
    <text evidence="5">Associated with two foci at the outer edges of the nucleoid region in young cells, and at four foci within both cell halves in older cells.</text>
</comment>
<dbReference type="GO" id="GO:0051301">
    <property type="term" value="P:cell division"/>
    <property type="evidence" value="ECO:0007669"/>
    <property type="project" value="UniProtKB-KW"/>
</dbReference>
<dbReference type="SUPFAM" id="SSF46785">
    <property type="entry name" value="Winged helix' DNA-binding domain"/>
    <property type="match status" value="2"/>
</dbReference>
<dbReference type="Pfam" id="PF04079">
    <property type="entry name" value="SMC_ScpB"/>
    <property type="match status" value="1"/>
</dbReference>
<reference evidence="6 7" key="1">
    <citation type="journal article" date="2016" name="Nat. Commun.">
        <title>Thousands of microbial genomes shed light on interconnected biogeochemical processes in an aquifer system.</title>
        <authorList>
            <person name="Anantharaman K."/>
            <person name="Brown C.T."/>
            <person name="Hug L.A."/>
            <person name="Sharon I."/>
            <person name="Castelle C.J."/>
            <person name="Probst A.J."/>
            <person name="Thomas B.C."/>
            <person name="Singh A."/>
            <person name="Wilkins M.J."/>
            <person name="Karaoz U."/>
            <person name="Brodie E.L."/>
            <person name="Williams K.H."/>
            <person name="Hubbard S.S."/>
            <person name="Banfield J.F."/>
        </authorList>
    </citation>
    <scope>NUCLEOTIDE SEQUENCE [LARGE SCALE GENOMIC DNA]</scope>
</reference>
<comment type="function">
    <text evidence="5">Participates in chromosomal partition during cell division. May act via the formation of a condensin-like complex containing Smc and ScpA that pull DNA away from mid-cell into both cell halves.</text>
</comment>
<dbReference type="GO" id="GO:0051304">
    <property type="term" value="P:chromosome separation"/>
    <property type="evidence" value="ECO:0007669"/>
    <property type="project" value="InterPro"/>
</dbReference>
<protein>
    <recommendedName>
        <fullName evidence="5">Segregation and condensation protein B</fullName>
    </recommendedName>
</protein>
<evidence type="ECO:0000313" key="7">
    <source>
        <dbReference type="Proteomes" id="UP000178602"/>
    </source>
</evidence>
<evidence type="ECO:0000256" key="4">
    <source>
        <dbReference type="ARBA" id="ARBA00023306"/>
    </source>
</evidence>
<accession>A0A1F4T4B9</accession>
<sequence>METIDQSRIKGIIESVLFVARKPLSPDQLAEVLELSPDVFQPVLDELLAEYQAKGITILSVAGGYLMGTNAENADYVQKVLRPKVETTLSPQALDTLAVIAYKQPVTRGEVERVRGVNSDYIMDTLISKRLIKEAGRSEALGHPYIYVTTEDFLRHFGLKDLSELPPLPFDINEEPVDYRSVLPEEQVSTVEEPVGEATIA</sequence>
<dbReference type="NCBIfam" id="TIGR00281">
    <property type="entry name" value="SMC-Scp complex subunit ScpB"/>
    <property type="match status" value="1"/>
</dbReference>